<dbReference type="EMBL" id="AP014854">
    <property type="protein sequence ID" value="BAR99519.1"/>
    <property type="molecule type" value="Genomic_DNA"/>
</dbReference>
<keyword evidence="8" id="KW-1185">Reference proteome</keyword>
<reference evidence="7" key="2">
    <citation type="submission" date="2015-11" db="EMBL/GenBank/DDBJ databases">
        <authorList>
            <person name="Zhang Y."/>
            <person name="Guo Z."/>
        </authorList>
    </citation>
    <scope>NUCLEOTIDE SEQUENCE</scope>
    <source>
        <strain evidence="7">1</strain>
    </source>
</reference>
<dbReference type="STRING" id="1079.BVIR_2764"/>
<organism evidence="7 8">
    <name type="scientific">Blastochloris viridis</name>
    <name type="common">Rhodopseudomonas viridis</name>
    <dbReference type="NCBI Taxonomy" id="1079"/>
    <lineage>
        <taxon>Bacteria</taxon>
        <taxon>Pseudomonadati</taxon>
        <taxon>Pseudomonadota</taxon>
        <taxon>Alphaproteobacteria</taxon>
        <taxon>Hyphomicrobiales</taxon>
        <taxon>Blastochloridaceae</taxon>
        <taxon>Blastochloris</taxon>
    </lineage>
</organism>
<reference evidence="6" key="1">
    <citation type="journal article" date="2015" name="Genome Announc.">
        <title>Complete Genome Sequence of the Bacteriochlorophyll b-Producing Photosynthetic Bacterium Blastochloris viridis.</title>
        <authorList>
            <person name="Tsukatani Y."/>
            <person name="Hirose Y."/>
            <person name="Harada J."/>
            <person name="Misawa N."/>
            <person name="Mori K."/>
            <person name="Inoue K."/>
            <person name="Tamiaki H."/>
        </authorList>
    </citation>
    <scope>NUCLEOTIDE SEQUENCE [LARGE SCALE GENOMIC DNA]</scope>
    <source>
        <strain evidence="6">DSM 133</strain>
    </source>
</reference>
<evidence type="ECO:0000313" key="7">
    <source>
        <dbReference type="EMBL" id="CUU43191.1"/>
    </source>
</evidence>
<evidence type="ECO:0000256" key="2">
    <source>
        <dbReference type="SAM" id="SignalP"/>
    </source>
</evidence>
<feature type="chain" id="PRO_5014229133" evidence="2">
    <location>
        <begin position="31"/>
        <end position="497"/>
    </location>
</feature>
<dbReference type="PANTHER" id="PTHR30332">
    <property type="entry name" value="PROBABLE GENERAL SECRETION PATHWAY PROTEIN D"/>
    <property type="match status" value="1"/>
</dbReference>
<dbReference type="InterPro" id="IPR007055">
    <property type="entry name" value="BON_dom"/>
</dbReference>
<dbReference type="GO" id="GO:0009306">
    <property type="term" value="P:protein secretion"/>
    <property type="evidence" value="ECO:0007669"/>
    <property type="project" value="InterPro"/>
</dbReference>
<dbReference type="Pfam" id="PF04972">
    <property type="entry name" value="BON"/>
    <property type="match status" value="1"/>
</dbReference>
<protein>
    <submittedName>
        <fullName evidence="7">General secretion pathway protein D</fullName>
    </submittedName>
    <submittedName>
        <fullName evidence="6">Type II/IV secretion system secretin RcpA/CpaC</fullName>
    </submittedName>
</protein>
<feature type="domain" description="Pilus formation protein N-terminal" evidence="5">
    <location>
        <begin position="45"/>
        <end position="113"/>
    </location>
</feature>
<dbReference type="OrthoDB" id="9775455at2"/>
<evidence type="ECO:0000313" key="6">
    <source>
        <dbReference type="EMBL" id="BAR99519.1"/>
    </source>
</evidence>
<accession>A0A0H5BEL3</accession>
<dbReference type="Proteomes" id="UP000065734">
    <property type="component" value="Chromosome I"/>
</dbReference>
<dbReference type="InterPro" id="IPR050810">
    <property type="entry name" value="Bact_Secretion_Sys_Channel"/>
</dbReference>
<dbReference type="PANTHER" id="PTHR30332:SF17">
    <property type="entry name" value="TYPE IV PILIATION SYSTEM PROTEIN DR_0774-RELATED"/>
    <property type="match status" value="1"/>
</dbReference>
<dbReference type="InterPro" id="IPR001775">
    <property type="entry name" value="GspD/PilQ"/>
</dbReference>
<reference evidence="8" key="3">
    <citation type="journal article" date="2016" name="Genome Announc.">
        <title>Revised genome sequence of the purple photosynthetic bacterium Blastochloris viridis.</title>
        <authorList>
            <person name="Liu L.N."/>
            <person name="Faulkner M."/>
            <person name="Liu X."/>
            <person name="Huang F."/>
            <person name="Darby A.C."/>
            <person name="Hall N."/>
        </authorList>
    </citation>
    <scope>NUCLEOTIDE SEQUENCE [LARGE SCALE GENOMIC DNA]</scope>
    <source>
        <strain evidence="8">ATCC 19567 / DSM 133 / F</strain>
    </source>
</reference>
<dbReference type="EMBL" id="LN907867">
    <property type="protein sequence ID" value="CUU43191.1"/>
    <property type="molecule type" value="Genomic_DNA"/>
</dbReference>
<proteinExistence type="inferred from homology"/>
<feature type="domain" description="Type II/III secretion system secretin-like" evidence="3">
    <location>
        <begin position="278"/>
        <end position="443"/>
    </location>
</feature>
<dbReference type="Pfam" id="PF00263">
    <property type="entry name" value="Secretin"/>
    <property type="match status" value="1"/>
</dbReference>
<dbReference type="Pfam" id="PF13629">
    <property type="entry name" value="T2SS-T3SS_pil_N"/>
    <property type="match status" value="1"/>
</dbReference>
<dbReference type="PATRIC" id="fig|1079.6.peg.2901"/>
<feature type="signal peptide" evidence="2">
    <location>
        <begin position="1"/>
        <end position="30"/>
    </location>
</feature>
<dbReference type="GO" id="GO:0015627">
    <property type="term" value="C:type II protein secretion system complex"/>
    <property type="evidence" value="ECO:0007669"/>
    <property type="project" value="TreeGrafter"/>
</dbReference>
<dbReference type="AlphaFoldDB" id="A0A0H5BEL3"/>
<gene>
    <name evidence="7" type="primary">xpsD</name>
    <name evidence="6" type="ORF">BV133_1926</name>
    <name evidence="7" type="ORF">BVIRIDIS_22080</name>
</gene>
<dbReference type="RefSeq" id="WP_055038118.1">
    <property type="nucleotide sequence ID" value="NZ_AP014854.2"/>
</dbReference>
<keyword evidence="2" id="KW-0732">Signal</keyword>
<dbReference type="InterPro" id="IPR032789">
    <property type="entry name" value="T2SS-T3SS_pil_N"/>
</dbReference>
<evidence type="ECO:0000259" key="5">
    <source>
        <dbReference type="Pfam" id="PF13629"/>
    </source>
</evidence>
<sequence>MKTTWLHRAVPATLAATLLLVPAAPSPVAAAEPVVRVADGDSGSRMLALGRGKSVAIELPRDAKDVLVVDPDVANAVVRSARRVFVVGVKAGQTNIVFFDTDGRQIAAFDITVGVDTAALQATLRRLMPNGDIRVDAAGKAVVLSGTVANAADAAQAVSIAATFLADAKGSGSGDSKPASSGDDGTKNVINRLTIRAKEQVMLKVVVAEVKRTVVKQLGVDLNGTLTVGTDIALRNYTNVFPVNGGAIANGGLGNAGGSGIAPVFNGSGGTVAAIIQAMEQAGVMRTLAEPTLTAISGEQAKFLAGGEFPVAAGRNCDTSGYCTVDIQWKPFGVGLDFTPVVLSEGRISLRVGTEVSELSSDNTVQTTAGIIPSLKVRRASSTVELPSGGSIMMAGLIKEETKQSVNGTPGLQSLPVLGTLFRSRDYQSGQTELMVMVTPYIVNAVARSELQTPDEGFAPASDPSTILLGRINRIYGVAGKVDPTRPYHGTYGFIID</sequence>
<name>A0A0H5BEL3_BLAVI</name>
<dbReference type="KEGG" id="bvr:BVIR_2764"/>
<dbReference type="InterPro" id="IPR004846">
    <property type="entry name" value="T2SS/T3SS_dom"/>
</dbReference>
<evidence type="ECO:0000259" key="3">
    <source>
        <dbReference type="Pfam" id="PF00263"/>
    </source>
</evidence>
<evidence type="ECO:0000313" key="8">
    <source>
        <dbReference type="Proteomes" id="UP000065734"/>
    </source>
</evidence>
<evidence type="ECO:0000259" key="4">
    <source>
        <dbReference type="Pfam" id="PF04972"/>
    </source>
</evidence>
<comment type="similarity">
    <text evidence="1">Belongs to the bacterial secretin family.</text>
</comment>
<dbReference type="PRINTS" id="PR00811">
    <property type="entry name" value="BCTERIALGSPD"/>
</dbReference>
<evidence type="ECO:0000256" key="1">
    <source>
        <dbReference type="RuleBase" id="RU004003"/>
    </source>
</evidence>
<feature type="domain" description="BON" evidence="4">
    <location>
        <begin position="117"/>
        <end position="163"/>
    </location>
</feature>